<evidence type="ECO:0000313" key="2">
    <source>
        <dbReference type="Proteomes" id="UP001152622"/>
    </source>
</evidence>
<sequence length="66" mass="7546">MASSEKDHITIQRGRLPNPTECRAIWIAIFQEQLSIKNTLYTDVDWTADHSCITTASTARQQLLQK</sequence>
<protein>
    <submittedName>
        <fullName evidence="1">Uncharacterized protein</fullName>
    </submittedName>
</protein>
<dbReference type="EMBL" id="JAINUF010000004">
    <property type="protein sequence ID" value="KAJ8365204.1"/>
    <property type="molecule type" value="Genomic_DNA"/>
</dbReference>
<proteinExistence type="predicted"/>
<organism evidence="1 2">
    <name type="scientific">Synaphobranchus kaupii</name>
    <name type="common">Kaup's arrowtooth eel</name>
    <dbReference type="NCBI Taxonomy" id="118154"/>
    <lineage>
        <taxon>Eukaryota</taxon>
        <taxon>Metazoa</taxon>
        <taxon>Chordata</taxon>
        <taxon>Craniata</taxon>
        <taxon>Vertebrata</taxon>
        <taxon>Euteleostomi</taxon>
        <taxon>Actinopterygii</taxon>
        <taxon>Neopterygii</taxon>
        <taxon>Teleostei</taxon>
        <taxon>Anguilliformes</taxon>
        <taxon>Synaphobranchidae</taxon>
        <taxon>Synaphobranchus</taxon>
    </lineage>
</organism>
<comment type="caution">
    <text evidence="1">The sequence shown here is derived from an EMBL/GenBank/DDBJ whole genome shotgun (WGS) entry which is preliminary data.</text>
</comment>
<accession>A0A9Q1FSK1</accession>
<reference evidence="1" key="1">
    <citation type="journal article" date="2023" name="Science">
        <title>Genome structures resolve the early diversification of teleost fishes.</title>
        <authorList>
            <person name="Parey E."/>
            <person name="Louis A."/>
            <person name="Montfort J."/>
            <person name="Bouchez O."/>
            <person name="Roques C."/>
            <person name="Iampietro C."/>
            <person name="Lluch J."/>
            <person name="Castinel A."/>
            <person name="Donnadieu C."/>
            <person name="Desvignes T."/>
            <person name="Floi Bucao C."/>
            <person name="Jouanno E."/>
            <person name="Wen M."/>
            <person name="Mejri S."/>
            <person name="Dirks R."/>
            <person name="Jansen H."/>
            <person name="Henkel C."/>
            <person name="Chen W.J."/>
            <person name="Zahm M."/>
            <person name="Cabau C."/>
            <person name="Klopp C."/>
            <person name="Thompson A.W."/>
            <person name="Robinson-Rechavi M."/>
            <person name="Braasch I."/>
            <person name="Lecointre G."/>
            <person name="Bobe J."/>
            <person name="Postlethwait J.H."/>
            <person name="Berthelot C."/>
            <person name="Roest Crollius H."/>
            <person name="Guiguen Y."/>
        </authorList>
    </citation>
    <scope>NUCLEOTIDE SEQUENCE</scope>
    <source>
        <strain evidence="1">WJC10195</strain>
    </source>
</reference>
<dbReference type="AlphaFoldDB" id="A0A9Q1FSK1"/>
<keyword evidence="2" id="KW-1185">Reference proteome</keyword>
<name>A0A9Q1FSK1_SYNKA</name>
<gene>
    <name evidence="1" type="ORF">SKAU_G00140350</name>
</gene>
<dbReference type="Proteomes" id="UP001152622">
    <property type="component" value="Chromosome 4"/>
</dbReference>
<evidence type="ECO:0000313" key="1">
    <source>
        <dbReference type="EMBL" id="KAJ8365204.1"/>
    </source>
</evidence>